<feature type="non-terminal residue" evidence="1">
    <location>
        <position position="1"/>
    </location>
</feature>
<dbReference type="Pfam" id="PF00069">
    <property type="entry name" value="Pkinase"/>
    <property type="match status" value="1"/>
</dbReference>
<dbReference type="EMBL" id="CACRXK020006357">
    <property type="protein sequence ID" value="CAB4009154.1"/>
    <property type="molecule type" value="Genomic_DNA"/>
</dbReference>
<evidence type="ECO:0000313" key="2">
    <source>
        <dbReference type="Proteomes" id="UP001152795"/>
    </source>
</evidence>
<dbReference type="InterPro" id="IPR050588">
    <property type="entry name" value="WNK_Ser-Thr_kinase"/>
</dbReference>
<gene>
    <name evidence="1" type="ORF">PACLA_8A060204</name>
</gene>
<dbReference type="PANTHER" id="PTHR13902">
    <property type="entry name" value="SERINE/THREONINE-PROTEIN KINASE WNK WITH NO LYSINE -RELATED"/>
    <property type="match status" value="1"/>
</dbReference>
<dbReference type="GO" id="GO:0015293">
    <property type="term" value="F:symporter activity"/>
    <property type="evidence" value="ECO:0007669"/>
    <property type="project" value="InterPro"/>
</dbReference>
<dbReference type="InterPro" id="IPR036458">
    <property type="entry name" value="Na:dicarbo_symporter_sf"/>
</dbReference>
<protein>
    <submittedName>
        <fullName evidence="1">Nuclear receptor-binding -like</fullName>
    </submittedName>
</protein>
<dbReference type="GO" id="GO:0005524">
    <property type="term" value="F:ATP binding"/>
    <property type="evidence" value="ECO:0007669"/>
    <property type="project" value="InterPro"/>
</dbReference>
<name>A0A6S7HUB7_PARCT</name>
<dbReference type="AlphaFoldDB" id="A0A6S7HUB7"/>
<dbReference type="GO" id="GO:0016020">
    <property type="term" value="C:membrane"/>
    <property type="evidence" value="ECO:0007669"/>
    <property type="project" value="InterPro"/>
</dbReference>
<dbReference type="Gene3D" id="1.10.510.10">
    <property type="entry name" value="Transferase(Phosphotransferase) domain 1"/>
    <property type="match status" value="1"/>
</dbReference>
<keyword evidence="1" id="KW-0675">Receptor</keyword>
<dbReference type="PROSITE" id="PS50011">
    <property type="entry name" value="PROTEIN_KINASE_DOM"/>
    <property type="match status" value="1"/>
</dbReference>
<reference evidence="1" key="1">
    <citation type="submission" date="2020-04" db="EMBL/GenBank/DDBJ databases">
        <authorList>
            <person name="Alioto T."/>
            <person name="Alioto T."/>
            <person name="Gomez Garrido J."/>
        </authorList>
    </citation>
    <scope>NUCLEOTIDE SEQUENCE</scope>
    <source>
        <strain evidence="1">A484AB</strain>
    </source>
</reference>
<dbReference type="Gene3D" id="1.10.3860.10">
    <property type="entry name" value="Sodium:dicarboxylate symporter"/>
    <property type="match status" value="1"/>
</dbReference>
<feature type="non-terminal residue" evidence="1">
    <location>
        <position position="269"/>
    </location>
</feature>
<dbReference type="SUPFAM" id="SSF56112">
    <property type="entry name" value="Protein kinase-like (PK-like)"/>
    <property type="match status" value="1"/>
</dbReference>
<sequence length="269" mass="30336">VVKKWCRQILSALSYLHACNPPIVHGNLSCDTIFIQHNGLIKIGSVAPDTIRDHVKTYHEERRNMHYLAPEYGLPGTSRQYDTAADVFAFGICTLEMTALELQDKESHIGCEAVKKAIETLDDDDFKDFIGKCLIEDPVLRPNVVELMFHKWLFEVPSLKLLSAYGAIDNSVTLPESNEVKDIQRVLKEVINPWSVSPDSVQTIKEENVIYEYVGQKKYNSGNLLGVLVLSILFGIILNGLGKKGKPIADWLTCLFNIYPHENSRDDCM</sequence>
<dbReference type="SUPFAM" id="SSF118215">
    <property type="entry name" value="Proton glutamate symport protein"/>
    <property type="match status" value="1"/>
</dbReference>
<keyword evidence="2" id="KW-1185">Reference proteome</keyword>
<dbReference type="Proteomes" id="UP001152795">
    <property type="component" value="Unassembled WGS sequence"/>
</dbReference>
<proteinExistence type="predicted"/>
<dbReference type="InterPro" id="IPR011009">
    <property type="entry name" value="Kinase-like_dom_sf"/>
</dbReference>
<dbReference type="GO" id="GO:0004672">
    <property type="term" value="F:protein kinase activity"/>
    <property type="evidence" value="ECO:0007669"/>
    <property type="project" value="InterPro"/>
</dbReference>
<accession>A0A6S7HUB7</accession>
<evidence type="ECO:0000313" key="1">
    <source>
        <dbReference type="EMBL" id="CAB4009154.1"/>
    </source>
</evidence>
<comment type="caution">
    <text evidence="1">The sequence shown here is derived from an EMBL/GenBank/DDBJ whole genome shotgun (WGS) entry which is preliminary data.</text>
</comment>
<dbReference type="InterPro" id="IPR000719">
    <property type="entry name" value="Prot_kinase_dom"/>
</dbReference>
<dbReference type="OrthoDB" id="1034557at2759"/>
<organism evidence="1 2">
    <name type="scientific">Paramuricea clavata</name>
    <name type="common">Red gorgonian</name>
    <name type="synonym">Violescent sea-whip</name>
    <dbReference type="NCBI Taxonomy" id="317549"/>
    <lineage>
        <taxon>Eukaryota</taxon>
        <taxon>Metazoa</taxon>
        <taxon>Cnidaria</taxon>
        <taxon>Anthozoa</taxon>
        <taxon>Octocorallia</taxon>
        <taxon>Malacalcyonacea</taxon>
        <taxon>Plexauridae</taxon>
        <taxon>Paramuricea</taxon>
    </lineage>
</organism>